<dbReference type="Gene3D" id="3.40.605.10">
    <property type="entry name" value="Aldehyde Dehydrogenase, Chain A, domain 1"/>
    <property type="match status" value="2"/>
</dbReference>
<evidence type="ECO:0000313" key="5">
    <source>
        <dbReference type="Proteomes" id="UP001203297"/>
    </source>
</evidence>
<gene>
    <name evidence="4" type="ORF">B0F90DRAFT_1807591</name>
</gene>
<dbReference type="InterPro" id="IPR016161">
    <property type="entry name" value="Ald_DH/histidinol_DH"/>
</dbReference>
<evidence type="ECO:0000259" key="3">
    <source>
        <dbReference type="Pfam" id="PF00171"/>
    </source>
</evidence>
<name>A0AAD4QSG3_9AGAM</name>
<keyword evidence="5" id="KW-1185">Reference proteome</keyword>
<protein>
    <submittedName>
        <fullName evidence="4">Aldehyde/histidinol dehydrogenase</fullName>
    </submittedName>
</protein>
<dbReference type="GO" id="GO:0016620">
    <property type="term" value="F:oxidoreductase activity, acting on the aldehyde or oxo group of donors, NAD or NADP as acceptor"/>
    <property type="evidence" value="ECO:0007669"/>
    <property type="project" value="InterPro"/>
</dbReference>
<sequence length="420" mass="45973">MPPLPRSLRFAVTNPATGLHICTIDAADSDDVERTVVDAHAAFESGVWSRAPTLHRSKVLTRLARALEERVSAFAELETLQTGRVIREMRVQLSRLPEWLDYYAALLRTHQSFVAPTQGNLLNYVQRVPLGVVVQITATMSTRQVSLGSAPTPVPSGVLSVLPGPGATTGKDLVSHPLVRKVDITVTNMVSNIPEYIVGGNLAAFTAELGGKVRQRIGGQWSSFCFFVASGQTCVSGTRLLVQSGIYDGFVSQFLEKVKSITKRMGDPMNPKSTMGSKRGSGTVLTGGEPLKDRATFDRFDFSRDSLWKEEVFGPVVVLKKFETEKEGVELANHSQYGLGAGIWTQNLSRAHQVAAQLQSGLVWVNTHHRNDPSSPWGGMKKAFEAYSQSKSTIVNTAPVEETLEHDDWFGDDAEDKRYG</sequence>
<dbReference type="PANTHER" id="PTHR11699">
    <property type="entry name" value="ALDEHYDE DEHYDROGENASE-RELATED"/>
    <property type="match status" value="1"/>
</dbReference>
<evidence type="ECO:0000256" key="1">
    <source>
        <dbReference type="ARBA" id="ARBA00009986"/>
    </source>
</evidence>
<dbReference type="Gene3D" id="3.40.309.10">
    <property type="entry name" value="Aldehyde Dehydrogenase, Chain A, domain 2"/>
    <property type="match status" value="2"/>
</dbReference>
<feature type="domain" description="Aldehyde dehydrogenase" evidence="3">
    <location>
        <begin position="9"/>
        <end position="138"/>
    </location>
</feature>
<dbReference type="InterPro" id="IPR016162">
    <property type="entry name" value="Ald_DH_N"/>
</dbReference>
<dbReference type="InterPro" id="IPR016163">
    <property type="entry name" value="Ald_DH_C"/>
</dbReference>
<accession>A0AAD4QSG3</accession>
<dbReference type="EMBL" id="WTXG01000002">
    <property type="protein sequence ID" value="KAI0306826.1"/>
    <property type="molecule type" value="Genomic_DNA"/>
</dbReference>
<dbReference type="AlphaFoldDB" id="A0AAD4QSG3"/>
<feature type="domain" description="Aldehyde dehydrogenase" evidence="3">
    <location>
        <begin position="305"/>
        <end position="383"/>
    </location>
</feature>
<dbReference type="Pfam" id="PF00171">
    <property type="entry name" value="Aldedh"/>
    <property type="match status" value="3"/>
</dbReference>
<evidence type="ECO:0000256" key="2">
    <source>
        <dbReference type="SAM" id="MobiDB-lite"/>
    </source>
</evidence>
<organism evidence="4 5">
    <name type="scientific">Multifurca ochricompacta</name>
    <dbReference type="NCBI Taxonomy" id="376703"/>
    <lineage>
        <taxon>Eukaryota</taxon>
        <taxon>Fungi</taxon>
        <taxon>Dikarya</taxon>
        <taxon>Basidiomycota</taxon>
        <taxon>Agaricomycotina</taxon>
        <taxon>Agaricomycetes</taxon>
        <taxon>Russulales</taxon>
        <taxon>Russulaceae</taxon>
        <taxon>Multifurca</taxon>
    </lineage>
</organism>
<proteinExistence type="inferred from homology"/>
<evidence type="ECO:0000313" key="4">
    <source>
        <dbReference type="EMBL" id="KAI0306826.1"/>
    </source>
</evidence>
<dbReference type="InterPro" id="IPR015590">
    <property type="entry name" value="Aldehyde_DH_dom"/>
</dbReference>
<dbReference type="Proteomes" id="UP001203297">
    <property type="component" value="Unassembled WGS sequence"/>
</dbReference>
<dbReference type="SUPFAM" id="SSF53720">
    <property type="entry name" value="ALDH-like"/>
    <property type="match status" value="1"/>
</dbReference>
<feature type="domain" description="Aldehyde dehydrogenase" evidence="3">
    <location>
        <begin position="154"/>
        <end position="277"/>
    </location>
</feature>
<comment type="caution">
    <text evidence="4">The sequence shown here is derived from an EMBL/GenBank/DDBJ whole genome shotgun (WGS) entry which is preliminary data.</text>
</comment>
<feature type="region of interest" description="Disordered" evidence="2">
    <location>
        <begin position="265"/>
        <end position="288"/>
    </location>
</feature>
<reference evidence="4" key="1">
    <citation type="journal article" date="2022" name="New Phytol.">
        <title>Evolutionary transition to the ectomycorrhizal habit in the genomes of a hyperdiverse lineage of mushroom-forming fungi.</title>
        <authorList>
            <person name="Looney B."/>
            <person name="Miyauchi S."/>
            <person name="Morin E."/>
            <person name="Drula E."/>
            <person name="Courty P.E."/>
            <person name="Kohler A."/>
            <person name="Kuo A."/>
            <person name="LaButti K."/>
            <person name="Pangilinan J."/>
            <person name="Lipzen A."/>
            <person name="Riley R."/>
            <person name="Andreopoulos W."/>
            <person name="He G."/>
            <person name="Johnson J."/>
            <person name="Nolan M."/>
            <person name="Tritt A."/>
            <person name="Barry K.W."/>
            <person name="Grigoriev I.V."/>
            <person name="Nagy L.G."/>
            <person name="Hibbett D."/>
            <person name="Henrissat B."/>
            <person name="Matheny P.B."/>
            <person name="Labbe J."/>
            <person name="Martin F.M."/>
        </authorList>
    </citation>
    <scope>NUCLEOTIDE SEQUENCE</scope>
    <source>
        <strain evidence="4">BPL690</strain>
    </source>
</reference>
<comment type="similarity">
    <text evidence="1">Belongs to the aldehyde dehydrogenase family.</text>
</comment>